<evidence type="ECO:0008006" key="4">
    <source>
        <dbReference type="Google" id="ProtNLM"/>
    </source>
</evidence>
<sequence length="153" mass="15553">MPSSSAITSGGTSAVAETSVEVGSSSLSEVQSGGAVPMAASGIGMIGESTMGSIDTASVTLASALAPTGSPSAADFVLPGRQLSVLPIGLGIFAGVSFIALIIVGIVTYERKKYRRQFRERRIAEQAQAHLPVARGPGYGTIGAQMREREGVV</sequence>
<dbReference type="InParanoid" id="A0A1Y2FL09"/>
<dbReference type="EMBL" id="MCGR01000017">
    <property type="protein sequence ID" value="ORY84660.1"/>
    <property type="molecule type" value="Genomic_DNA"/>
</dbReference>
<dbReference type="STRING" id="106004.A0A1Y2FL09"/>
<keyword evidence="1" id="KW-0472">Membrane</keyword>
<feature type="transmembrane region" description="Helical" evidence="1">
    <location>
        <begin position="85"/>
        <end position="109"/>
    </location>
</feature>
<dbReference type="Proteomes" id="UP000193467">
    <property type="component" value="Unassembled WGS sequence"/>
</dbReference>
<dbReference type="AlphaFoldDB" id="A0A1Y2FL09"/>
<keyword evidence="1" id="KW-1133">Transmembrane helix</keyword>
<dbReference type="OrthoDB" id="2596908at2759"/>
<protein>
    <recommendedName>
        <fullName evidence="4">Transmembrane protein</fullName>
    </recommendedName>
</protein>
<keyword evidence="1" id="KW-0812">Transmembrane</keyword>
<name>A0A1Y2FL09_9BASI</name>
<organism evidence="2 3">
    <name type="scientific">Leucosporidium creatinivorum</name>
    <dbReference type="NCBI Taxonomy" id="106004"/>
    <lineage>
        <taxon>Eukaryota</taxon>
        <taxon>Fungi</taxon>
        <taxon>Dikarya</taxon>
        <taxon>Basidiomycota</taxon>
        <taxon>Pucciniomycotina</taxon>
        <taxon>Microbotryomycetes</taxon>
        <taxon>Leucosporidiales</taxon>
        <taxon>Leucosporidium</taxon>
    </lineage>
</organism>
<keyword evidence="3" id="KW-1185">Reference proteome</keyword>
<evidence type="ECO:0000313" key="2">
    <source>
        <dbReference type="EMBL" id="ORY84660.1"/>
    </source>
</evidence>
<gene>
    <name evidence="2" type="ORF">BCR35DRAFT_302968</name>
</gene>
<reference evidence="2 3" key="1">
    <citation type="submission" date="2016-07" db="EMBL/GenBank/DDBJ databases">
        <title>Pervasive Adenine N6-methylation of Active Genes in Fungi.</title>
        <authorList>
            <consortium name="DOE Joint Genome Institute"/>
            <person name="Mondo S.J."/>
            <person name="Dannebaum R.O."/>
            <person name="Kuo R.C."/>
            <person name="Labutti K."/>
            <person name="Haridas S."/>
            <person name="Kuo A."/>
            <person name="Salamov A."/>
            <person name="Ahrendt S.R."/>
            <person name="Lipzen A."/>
            <person name="Sullivan W."/>
            <person name="Andreopoulos W.B."/>
            <person name="Clum A."/>
            <person name="Lindquist E."/>
            <person name="Daum C."/>
            <person name="Ramamoorthy G.K."/>
            <person name="Gryganskyi A."/>
            <person name="Culley D."/>
            <person name="Magnuson J.K."/>
            <person name="James T.Y."/>
            <person name="O'Malley M.A."/>
            <person name="Stajich J.E."/>
            <person name="Spatafora J.W."/>
            <person name="Visel A."/>
            <person name="Grigoriev I.V."/>
        </authorList>
    </citation>
    <scope>NUCLEOTIDE SEQUENCE [LARGE SCALE GENOMIC DNA]</scope>
    <source>
        <strain evidence="2 3">62-1032</strain>
    </source>
</reference>
<evidence type="ECO:0000256" key="1">
    <source>
        <dbReference type="SAM" id="Phobius"/>
    </source>
</evidence>
<evidence type="ECO:0000313" key="3">
    <source>
        <dbReference type="Proteomes" id="UP000193467"/>
    </source>
</evidence>
<proteinExistence type="predicted"/>
<accession>A0A1Y2FL09</accession>
<comment type="caution">
    <text evidence="2">The sequence shown here is derived from an EMBL/GenBank/DDBJ whole genome shotgun (WGS) entry which is preliminary data.</text>
</comment>